<evidence type="ECO:0000256" key="1">
    <source>
        <dbReference type="SAM" id="MobiDB-lite"/>
    </source>
</evidence>
<evidence type="ECO:0000313" key="3">
    <source>
        <dbReference type="Proteomes" id="UP000001194"/>
    </source>
</evidence>
<feature type="region of interest" description="Disordered" evidence="1">
    <location>
        <begin position="24"/>
        <end position="107"/>
    </location>
</feature>
<dbReference type="RefSeq" id="XP_001887729.1">
    <property type="nucleotide sequence ID" value="XM_001887694.1"/>
</dbReference>
<dbReference type="EMBL" id="DS547137">
    <property type="protein sequence ID" value="EDR01653.1"/>
    <property type="molecule type" value="Genomic_DNA"/>
</dbReference>
<name>B0DUQ1_LACBS</name>
<dbReference type="GeneID" id="6083415"/>
<reference evidence="2 3" key="1">
    <citation type="journal article" date="2008" name="Nature">
        <title>The genome of Laccaria bicolor provides insights into mycorrhizal symbiosis.</title>
        <authorList>
            <person name="Martin F."/>
            <person name="Aerts A."/>
            <person name="Ahren D."/>
            <person name="Brun A."/>
            <person name="Danchin E.G.J."/>
            <person name="Duchaussoy F."/>
            <person name="Gibon J."/>
            <person name="Kohler A."/>
            <person name="Lindquist E."/>
            <person name="Pereda V."/>
            <person name="Salamov A."/>
            <person name="Shapiro H.J."/>
            <person name="Wuyts J."/>
            <person name="Blaudez D."/>
            <person name="Buee M."/>
            <person name="Brokstein P."/>
            <person name="Canbaeck B."/>
            <person name="Cohen D."/>
            <person name="Courty P.E."/>
            <person name="Coutinho P.M."/>
            <person name="Delaruelle C."/>
            <person name="Detter J.C."/>
            <person name="Deveau A."/>
            <person name="DiFazio S."/>
            <person name="Duplessis S."/>
            <person name="Fraissinet-Tachet L."/>
            <person name="Lucic E."/>
            <person name="Frey-Klett P."/>
            <person name="Fourrey C."/>
            <person name="Feussner I."/>
            <person name="Gay G."/>
            <person name="Grimwood J."/>
            <person name="Hoegger P.J."/>
            <person name="Jain P."/>
            <person name="Kilaru S."/>
            <person name="Labbe J."/>
            <person name="Lin Y.C."/>
            <person name="Legue V."/>
            <person name="Le Tacon F."/>
            <person name="Marmeisse R."/>
            <person name="Melayah D."/>
            <person name="Montanini B."/>
            <person name="Muratet M."/>
            <person name="Nehls U."/>
            <person name="Niculita-Hirzel H."/>
            <person name="Oudot-Le Secq M.P."/>
            <person name="Peter M."/>
            <person name="Quesneville H."/>
            <person name="Rajashekar B."/>
            <person name="Reich M."/>
            <person name="Rouhier N."/>
            <person name="Schmutz J."/>
            <person name="Yin T."/>
            <person name="Chalot M."/>
            <person name="Henrissat B."/>
            <person name="Kuees U."/>
            <person name="Lucas S."/>
            <person name="Van de Peer Y."/>
            <person name="Podila G.K."/>
            <person name="Polle A."/>
            <person name="Pukkila P.J."/>
            <person name="Richardson P.M."/>
            <person name="Rouze P."/>
            <person name="Sanders I.R."/>
            <person name="Stajich J.E."/>
            <person name="Tunlid A."/>
            <person name="Tuskan G."/>
            <person name="Grigoriev I.V."/>
        </authorList>
    </citation>
    <scope>NUCLEOTIDE SEQUENCE [LARGE SCALE GENOMIC DNA]</scope>
    <source>
        <strain evidence="3">S238N-H82 / ATCC MYA-4686</strain>
    </source>
</reference>
<gene>
    <name evidence="2" type="ORF">LACBIDRAFT_310615</name>
</gene>
<sequence length="107" mass="11864">MTFVIYSLSRHSNIHVPHPPFQMTPHIHLAGSRERHAPPYSVSQSPTTAHPEPNLHLQPPPTSCHDANRTNVTQTHSAPNLKNSVAVAKPRFMSLPPTTKKNLRSLA</sequence>
<keyword evidence="3" id="KW-1185">Reference proteome</keyword>
<dbReference type="AlphaFoldDB" id="B0DUQ1"/>
<proteinExistence type="predicted"/>
<organism evidence="3">
    <name type="scientific">Laccaria bicolor (strain S238N-H82 / ATCC MYA-4686)</name>
    <name type="common">Bicoloured deceiver</name>
    <name type="synonym">Laccaria laccata var. bicolor</name>
    <dbReference type="NCBI Taxonomy" id="486041"/>
    <lineage>
        <taxon>Eukaryota</taxon>
        <taxon>Fungi</taxon>
        <taxon>Dikarya</taxon>
        <taxon>Basidiomycota</taxon>
        <taxon>Agaricomycotina</taxon>
        <taxon>Agaricomycetes</taxon>
        <taxon>Agaricomycetidae</taxon>
        <taxon>Agaricales</taxon>
        <taxon>Agaricineae</taxon>
        <taxon>Hydnangiaceae</taxon>
        <taxon>Laccaria</taxon>
    </lineage>
</organism>
<dbReference type="Proteomes" id="UP000001194">
    <property type="component" value="Unassembled WGS sequence"/>
</dbReference>
<feature type="compositionally biased region" description="Polar residues" evidence="1">
    <location>
        <begin position="69"/>
        <end position="83"/>
    </location>
</feature>
<dbReference type="InParanoid" id="B0DUQ1"/>
<evidence type="ECO:0000313" key="2">
    <source>
        <dbReference type="EMBL" id="EDR01653.1"/>
    </source>
</evidence>
<accession>B0DUQ1</accession>
<dbReference type="HOGENOM" id="CLU_2210499_0_0_1"/>
<protein>
    <submittedName>
        <fullName evidence="2">Predicted protein</fullName>
    </submittedName>
</protein>
<dbReference type="KEGG" id="lbc:LACBIDRAFT_310615"/>